<evidence type="ECO:0000259" key="4">
    <source>
        <dbReference type="Pfam" id="PF01420"/>
    </source>
</evidence>
<evidence type="ECO:0000256" key="1">
    <source>
        <dbReference type="ARBA" id="ARBA00010923"/>
    </source>
</evidence>
<reference evidence="7" key="2">
    <citation type="submission" date="2017-06" db="EMBL/GenBank/DDBJ databases">
        <authorList>
            <person name="Varghese N."/>
            <person name="Submissions S."/>
        </authorList>
    </citation>
    <scope>NUCLEOTIDE SEQUENCE [LARGE SCALE GENOMIC DNA]</scope>
    <source>
        <strain evidence="7">DSM 26170</strain>
    </source>
</reference>
<comment type="similarity">
    <text evidence="1">Belongs to the type-I restriction system S methylase family.</text>
</comment>
<dbReference type="Gene3D" id="1.10.287.1120">
    <property type="entry name" value="Bipartite methylase S protein"/>
    <property type="match status" value="1"/>
</dbReference>
<keyword evidence="6" id="KW-0540">Nuclease</keyword>
<dbReference type="Gene3D" id="3.90.220.20">
    <property type="entry name" value="DNA methylase specificity domains"/>
    <property type="match status" value="2"/>
</dbReference>
<keyword evidence="2" id="KW-0680">Restriction system</keyword>
<feature type="domain" description="Type I restriction modification DNA specificity" evidence="4">
    <location>
        <begin position="234"/>
        <end position="395"/>
    </location>
</feature>
<dbReference type="Proteomes" id="UP000292859">
    <property type="component" value="Unassembled WGS sequence"/>
</dbReference>
<dbReference type="Pfam" id="PF01420">
    <property type="entry name" value="Methylase_S"/>
    <property type="match status" value="2"/>
</dbReference>
<gene>
    <name evidence="6" type="ORF">EYF88_02945</name>
    <name evidence="5" type="ORF">SAMN06265378_10135</name>
</gene>
<evidence type="ECO:0000256" key="3">
    <source>
        <dbReference type="ARBA" id="ARBA00023125"/>
    </source>
</evidence>
<dbReference type="InterPro" id="IPR052021">
    <property type="entry name" value="Type-I_RS_S_subunit"/>
</dbReference>
<keyword evidence="6" id="KW-0255">Endonuclease</keyword>
<dbReference type="AlphaFoldDB" id="A0A238UKU6"/>
<evidence type="ECO:0000313" key="7">
    <source>
        <dbReference type="Proteomes" id="UP000198409"/>
    </source>
</evidence>
<dbReference type="PANTHER" id="PTHR30408">
    <property type="entry name" value="TYPE-1 RESTRICTION ENZYME ECOKI SPECIFICITY PROTEIN"/>
    <property type="match status" value="1"/>
</dbReference>
<dbReference type="Proteomes" id="UP000198409">
    <property type="component" value="Unassembled WGS sequence"/>
</dbReference>
<dbReference type="GO" id="GO:0004519">
    <property type="term" value="F:endonuclease activity"/>
    <property type="evidence" value="ECO:0007669"/>
    <property type="project" value="UniProtKB-KW"/>
</dbReference>
<dbReference type="EMBL" id="FZNM01000001">
    <property type="protein sequence ID" value="SNR22712.1"/>
    <property type="molecule type" value="Genomic_DNA"/>
</dbReference>
<reference evidence="5" key="1">
    <citation type="submission" date="2017-06" db="EMBL/GenBank/DDBJ databases">
        <authorList>
            <person name="Kim H.J."/>
            <person name="Triplett B.A."/>
        </authorList>
    </citation>
    <scope>NUCLEOTIDE SEQUENCE [LARGE SCALE GENOMIC DNA]</scope>
    <source>
        <strain evidence="5">DSM 26170</strain>
    </source>
</reference>
<dbReference type="InterPro" id="IPR044946">
    <property type="entry name" value="Restrct_endonuc_typeI_TRD_sf"/>
</dbReference>
<keyword evidence="8" id="KW-1185">Reference proteome</keyword>
<proteinExistence type="inferred from homology"/>
<protein>
    <submittedName>
        <fullName evidence="6">Restriction endonuclease subunit S</fullName>
    </submittedName>
    <submittedName>
        <fullName evidence="5">Type I restriction enzyme, S subunit</fullName>
    </submittedName>
</protein>
<dbReference type="OrthoDB" id="512700at2"/>
<name>A0A238UKU6_9RHOB</name>
<keyword evidence="3" id="KW-0238">DNA-binding</keyword>
<evidence type="ECO:0000313" key="8">
    <source>
        <dbReference type="Proteomes" id="UP000292859"/>
    </source>
</evidence>
<dbReference type="CDD" id="cd17265">
    <property type="entry name" value="RMtype1_S_Eco4255III-TRD2-CR2_like"/>
    <property type="match status" value="1"/>
</dbReference>
<dbReference type="GO" id="GO:0009307">
    <property type="term" value="P:DNA restriction-modification system"/>
    <property type="evidence" value="ECO:0007669"/>
    <property type="project" value="UniProtKB-KW"/>
</dbReference>
<organism evidence="5 7">
    <name type="scientific">Paracoccus sediminis</name>
    <dbReference type="NCBI Taxonomy" id="1214787"/>
    <lineage>
        <taxon>Bacteria</taxon>
        <taxon>Pseudomonadati</taxon>
        <taxon>Pseudomonadota</taxon>
        <taxon>Alphaproteobacteria</taxon>
        <taxon>Rhodobacterales</taxon>
        <taxon>Paracoccaceae</taxon>
        <taxon>Paracoccus</taxon>
    </lineage>
</organism>
<dbReference type="PANTHER" id="PTHR30408:SF12">
    <property type="entry name" value="TYPE I RESTRICTION ENZYME MJAVIII SPECIFICITY SUBUNIT"/>
    <property type="match status" value="1"/>
</dbReference>
<dbReference type="RefSeq" id="WP_089386164.1">
    <property type="nucleotide sequence ID" value="NZ_FZNM01000001.1"/>
</dbReference>
<dbReference type="SUPFAM" id="SSF116734">
    <property type="entry name" value="DNA methylase specificity domain"/>
    <property type="match status" value="2"/>
</dbReference>
<sequence length="434" mass="48842">MTLAAWPTYDNYKESGVEWIGEVPADWRVEPGRQCLYENKDKNTGMKESTVLSLSYGRVIVKDEDKLTGLVPESFETYQIVQPGDIIIRGTDLQNDMTSLRTGLARDTGIITSAYINLRPKAEIDPAFLHYLLHSYDVKKVFYALGSGLRQNLSYDDFKYLRLPIPSPEEQRAIAAFLDEKCAKVDEAVRIKEEQIALLRERRQILIQQAVTRGLNPSAPMKDSRIDWIGQIPAHWEVKRLKHLGNAVIGLTYDPKDLCDEDEGTLVLRSSNLKSGKFVYGDGLNAYVRMRIPEKLRIRANDILICSRNGSRDLIGKCALATHDDTGASFGAFTTVFRSEMNRYIFQILNSEIFRMLAGSFLTATINQLTTSNLNSISVPIPPPEERQALTEHLEGLNGEYDRAISFKEDQIAALKEYKTSLINAAVTGKIKVA</sequence>
<dbReference type="EMBL" id="SIRL01000001">
    <property type="protein sequence ID" value="TBN53168.1"/>
    <property type="molecule type" value="Genomic_DNA"/>
</dbReference>
<dbReference type="GO" id="GO:0003677">
    <property type="term" value="F:DNA binding"/>
    <property type="evidence" value="ECO:0007669"/>
    <property type="project" value="UniProtKB-KW"/>
</dbReference>
<evidence type="ECO:0000256" key="2">
    <source>
        <dbReference type="ARBA" id="ARBA00022747"/>
    </source>
</evidence>
<feature type="domain" description="Type I restriction modification DNA specificity" evidence="4">
    <location>
        <begin position="114"/>
        <end position="180"/>
    </location>
</feature>
<keyword evidence="6" id="KW-0378">Hydrolase</keyword>
<reference evidence="6 8" key="3">
    <citation type="submission" date="2019-02" db="EMBL/GenBank/DDBJ databases">
        <authorList>
            <person name="Zhang G."/>
        </authorList>
    </citation>
    <scope>NUCLEOTIDE SEQUENCE [LARGE SCALE GENOMIC DNA]</scope>
    <source>
        <strain evidence="6 8">CMB17</strain>
    </source>
</reference>
<evidence type="ECO:0000313" key="5">
    <source>
        <dbReference type="EMBL" id="SNR22712.1"/>
    </source>
</evidence>
<evidence type="ECO:0000313" key="6">
    <source>
        <dbReference type="EMBL" id="TBN53168.1"/>
    </source>
</evidence>
<accession>A0A238UKU6</accession>
<dbReference type="InterPro" id="IPR000055">
    <property type="entry name" value="Restrct_endonuc_typeI_TRD"/>
</dbReference>